<dbReference type="KEGG" id="pavl:BKM03_03060"/>
<protein>
    <submittedName>
        <fullName evidence="2">Uncharacterized protein</fullName>
    </submittedName>
</protein>
<accession>A0AAD0DX94</accession>
<evidence type="ECO:0000313" key="2">
    <source>
        <dbReference type="EMBL" id="AVB18368.1"/>
    </source>
</evidence>
<dbReference type="EMBL" id="CP026562">
    <property type="protein sequence ID" value="AVB18368.1"/>
    <property type="molecule type" value="Genomic_DNA"/>
</dbReference>
<gene>
    <name evidence="2" type="ORF">BKM03_03060</name>
</gene>
<evidence type="ECO:0000313" key="3">
    <source>
        <dbReference type="Proteomes" id="UP000236903"/>
    </source>
</evidence>
<reference evidence="2 3" key="1">
    <citation type="submission" date="2018-02" db="EMBL/GenBank/DDBJ databases">
        <title>Comparative genomics of Pseudomonas syringae.</title>
        <authorList>
            <person name="Hulin M.T."/>
        </authorList>
    </citation>
    <scope>NUCLEOTIDE SEQUENCE [LARGE SCALE GENOMIC DNA]</scope>
    <source>
        <strain evidence="2 3">R2leaf</strain>
    </source>
</reference>
<dbReference type="Proteomes" id="UP000236903">
    <property type="component" value="Chromosome"/>
</dbReference>
<evidence type="ECO:0000256" key="1">
    <source>
        <dbReference type="SAM" id="MobiDB-lite"/>
    </source>
</evidence>
<feature type="region of interest" description="Disordered" evidence="1">
    <location>
        <begin position="18"/>
        <end position="60"/>
    </location>
</feature>
<organism evidence="2 3">
    <name type="scientific">Pseudomonas avellanae</name>
    <dbReference type="NCBI Taxonomy" id="46257"/>
    <lineage>
        <taxon>Bacteria</taxon>
        <taxon>Pseudomonadati</taxon>
        <taxon>Pseudomonadota</taxon>
        <taxon>Gammaproteobacteria</taxon>
        <taxon>Pseudomonadales</taxon>
        <taxon>Pseudomonadaceae</taxon>
        <taxon>Pseudomonas</taxon>
    </lineage>
</organism>
<name>A0AAD0DX94_9PSED</name>
<proteinExistence type="predicted"/>
<dbReference type="AlphaFoldDB" id="A0AAD0DX94"/>
<sequence length="60" mass="6548">MILAAGRGSELVRERVDIIAENAPTETPSSRTSKASSGSLPRPPGRCRESHYSRRSMTYA</sequence>
<feature type="compositionally biased region" description="Polar residues" evidence="1">
    <location>
        <begin position="24"/>
        <end position="39"/>
    </location>
</feature>